<organism evidence="2 3">
    <name type="scientific">Portunus trituberculatus</name>
    <name type="common">Swimming crab</name>
    <name type="synonym">Neptunus trituberculatus</name>
    <dbReference type="NCBI Taxonomy" id="210409"/>
    <lineage>
        <taxon>Eukaryota</taxon>
        <taxon>Metazoa</taxon>
        <taxon>Ecdysozoa</taxon>
        <taxon>Arthropoda</taxon>
        <taxon>Crustacea</taxon>
        <taxon>Multicrustacea</taxon>
        <taxon>Malacostraca</taxon>
        <taxon>Eumalacostraca</taxon>
        <taxon>Eucarida</taxon>
        <taxon>Decapoda</taxon>
        <taxon>Pleocyemata</taxon>
        <taxon>Brachyura</taxon>
        <taxon>Eubrachyura</taxon>
        <taxon>Portunoidea</taxon>
        <taxon>Portunidae</taxon>
        <taxon>Portuninae</taxon>
        <taxon>Portunus</taxon>
    </lineage>
</organism>
<dbReference type="AlphaFoldDB" id="A0A5B7EXK3"/>
<comment type="caution">
    <text evidence="2">The sequence shown here is derived from an EMBL/GenBank/DDBJ whole genome shotgun (WGS) entry which is preliminary data.</text>
</comment>
<dbReference type="EMBL" id="VSRR010003671">
    <property type="protein sequence ID" value="MPC37054.1"/>
    <property type="molecule type" value="Genomic_DNA"/>
</dbReference>
<dbReference type="Proteomes" id="UP000324222">
    <property type="component" value="Unassembled WGS sequence"/>
</dbReference>
<keyword evidence="1" id="KW-0812">Transmembrane</keyword>
<accession>A0A5B7EXK3</accession>
<feature type="transmembrane region" description="Helical" evidence="1">
    <location>
        <begin position="21"/>
        <end position="43"/>
    </location>
</feature>
<keyword evidence="1" id="KW-1133">Transmembrane helix</keyword>
<evidence type="ECO:0000256" key="1">
    <source>
        <dbReference type="SAM" id="Phobius"/>
    </source>
</evidence>
<keyword evidence="3" id="KW-1185">Reference proteome</keyword>
<keyword evidence="1" id="KW-0472">Membrane</keyword>
<proteinExistence type="predicted"/>
<evidence type="ECO:0000313" key="2">
    <source>
        <dbReference type="EMBL" id="MPC37054.1"/>
    </source>
</evidence>
<name>A0A5B7EXK3_PORTR</name>
<reference evidence="2 3" key="1">
    <citation type="submission" date="2019-05" db="EMBL/GenBank/DDBJ databases">
        <title>Another draft genome of Portunus trituberculatus and its Hox gene families provides insights of decapod evolution.</title>
        <authorList>
            <person name="Jeong J.-H."/>
            <person name="Song I."/>
            <person name="Kim S."/>
            <person name="Choi T."/>
            <person name="Kim D."/>
            <person name="Ryu S."/>
            <person name="Kim W."/>
        </authorList>
    </citation>
    <scope>NUCLEOTIDE SEQUENCE [LARGE SCALE GENOMIC DNA]</scope>
    <source>
        <tissue evidence="2">Muscle</tissue>
    </source>
</reference>
<gene>
    <name evidence="2" type="ORF">E2C01_030527</name>
</gene>
<protein>
    <submittedName>
        <fullName evidence="2">Uncharacterized protein</fullName>
    </submittedName>
</protein>
<sequence length="59" mass="6574">MAQRNNRSSCQFNTRTPFIKLSYGHAEVLAVVVVVVLVLVVLLKLTVPHAPIPTYLVTR</sequence>
<evidence type="ECO:0000313" key="3">
    <source>
        <dbReference type="Proteomes" id="UP000324222"/>
    </source>
</evidence>